<accession>A0A2V5IPD4</accession>
<sequence length="137" mass="14927">MKVLQQVWVVAGQPCGKYLAAVMGTTLVSMEAHTGSDTFNKAWARFSSGVRAKLLAMNPFTIDRLLTPFKLSAPPPGSSLPVRSRRNQYMEAVPIMSRIPDIYWPPALVAIDTVAHCGNNDKGQYAFILTAANVFTG</sequence>
<comment type="caution">
    <text evidence="1">The sequence shown here is derived from an EMBL/GenBank/DDBJ whole genome shotgun (WGS) entry which is preliminary data.</text>
</comment>
<keyword evidence="2" id="KW-1185">Reference proteome</keyword>
<organism evidence="1 2">
    <name type="scientific">Arthrobacter psychrolactophilus</name>
    <dbReference type="NCBI Taxonomy" id="92442"/>
    <lineage>
        <taxon>Bacteria</taxon>
        <taxon>Bacillati</taxon>
        <taxon>Actinomycetota</taxon>
        <taxon>Actinomycetes</taxon>
        <taxon>Micrococcales</taxon>
        <taxon>Micrococcaceae</taxon>
        <taxon>Arthrobacter</taxon>
    </lineage>
</organism>
<evidence type="ECO:0000313" key="1">
    <source>
        <dbReference type="EMBL" id="PYI37252.1"/>
    </source>
</evidence>
<dbReference type="EMBL" id="QJVC01000026">
    <property type="protein sequence ID" value="PYI37252.1"/>
    <property type="molecule type" value="Genomic_DNA"/>
</dbReference>
<evidence type="ECO:0000313" key="2">
    <source>
        <dbReference type="Proteomes" id="UP000247980"/>
    </source>
</evidence>
<reference evidence="1 2" key="1">
    <citation type="submission" date="2018-05" db="EMBL/GenBank/DDBJ databases">
        <title>Genetic diversity of glacier-inhabiting Cryobacterium bacteria in China and description of Cryobacterium mengkeensis sp. nov. and Arthrobacter glacialis sp. nov.</title>
        <authorList>
            <person name="Liu Q."/>
            <person name="Xin Y.-H."/>
        </authorList>
    </citation>
    <scope>NUCLEOTIDE SEQUENCE [LARGE SCALE GENOMIC DNA]</scope>
    <source>
        <strain evidence="1 2">B7</strain>
    </source>
</reference>
<dbReference type="Proteomes" id="UP000247980">
    <property type="component" value="Unassembled WGS sequence"/>
</dbReference>
<name>A0A2V5IPD4_9MICC</name>
<dbReference type="AlphaFoldDB" id="A0A2V5IPD4"/>
<proteinExistence type="predicted"/>
<protein>
    <submittedName>
        <fullName evidence="1">Uncharacterized protein</fullName>
    </submittedName>
</protein>
<gene>
    <name evidence="1" type="ORF">CVS30_16620</name>
</gene>